<keyword evidence="1" id="KW-0201">Cytochrome c-type biogenesis</keyword>
<dbReference type="OrthoDB" id="9815847at2"/>
<feature type="transmembrane region" description="Helical" evidence="3">
    <location>
        <begin position="6"/>
        <end position="22"/>
    </location>
</feature>
<dbReference type="EMBL" id="FOTQ01000004">
    <property type="protein sequence ID" value="SFM11475.1"/>
    <property type="molecule type" value="Genomic_DNA"/>
</dbReference>
<reference evidence="4 5" key="1">
    <citation type="submission" date="2016-10" db="EMBL/GenBank/DDBJ databases">
        <authorList>
            <person name="de Groot N.N."/>
        </authorList>
    </citation>
    <scope>NUCLEOTIDE SEQUENCE [LARGE SCALE GENOMIC DNA]</scope>
    <source>
        <strain evidence="4 5">DSM 15283</strain>
    </source>
</reference>
<dbReference type="InterPro" id="IPR017560">
    <property type="entry name" value="Cyt_c_biogenesis_CcmI"/>
</dbReference>
<dbReference type="RefSeq" id="WP_093093931.1">
    <property type="nucleotide sequence ID" value="NZ_FOTQ01000004.1"/>
</dbReference>
<evidence type="ECO:0000256" key="3">
    <source>
        <dbReference type="SAM" id="Phobius"/>
    </source>
</evidence>
<keyword evidence="3" id="KW-0812">Transmembrane</keyword>
<evidence type="ECO:0000313" key="4">
    <source>
        <dbReference type="EMBL" id="SFM11475.1"/>
    </source>
</evidence>
<dbReference type="Gene3D" id="1.25.40.10">
    <property type="entry name" value="Tetratricopeptide repeat domain"/>
    <property type="match status" value="1"/>
</dbReference>
<feature type="region of interest" description="Disordered" evidence="2">
    <location>
        <begin position="134"/>
        <end position="159"/>
    </location>
</feature>
<dbReference type="STRING" id="254406.SAMN04488042_10428"/>
<gene>
    <name evidence="4" type="ORF">SAMN04488042_10428</name>
</gene>
<dbReference type="InterPro" id="IPR011990">
    <property type="entry name" value="TPR-like_helical_dom_sf"/>
</dbReference>
<organism evidence="4 5">
    <name type="scientific">Shimia aestuarii</name>
    <dbReference type="NCBI Taxonomy" id="254406"/>
    <lineage>
        <taxon>Bacteria</taxon>
        <taxon>Pseudomonadati</taxon>
        <taxon>Pseudomonadota</taxon>
        <taxon>Alphaproteobacteria</taxon>
        <taxon>Rhodobacterales</taxon>
        <taxon>Roseobacteraceae</taxon>
    </lineage>
</organism>
<feature type="transmembrane region" description="Helical" evidence="3">
    <location>
        <begin position="93"/>
        <end position="113"/>
    </location>
</feature>
<keyword evidence="3" id="KW-0472">Membrane</keyword>
<dbReference type="AlphaFoldDB" id="A0A1I4N7V2"/>
<keyword evidence="5" id="KW-1185">Reference proteome</keyword>
<evidence type="ECO:0000256" key="2">
    <source>
        <dbReference type="SAM" id="MobiDB-lite"/>
    </source>
</evidence>
<sequence>MVFWITAGALALVAAGIIALAVRRQRGNSEHPAEYDLRVYRDQLKEVDKDLARGVIDEADATRIRTEVSRRILAADAQLKAEQAGETTKSRGGMALIVAMGVVLIGLSFLGYWKLGAPGFQDQPLTLRMEEARARMDSRQSQAEAEAQVPASPGPTPDADFVALMDKLRQTAAERPDDLQGQELLARNEASMGNFKAAYTAQQQIIRIKGDRASSSDYSILANMMIAAADGYVSPEAQAALRRAMEINPANNLARYYWGLMLLQNDRPDLTFKIWDQVLRQSPPDAPWVPAIRSRIMDLAWFAGVEYQMPAAPHSGDGLSGPSNDDMEAASEMSAEDRQEMIRGMVSNLAERLATEGGTPEEWARLISAYGVLGDSERALVIWEEAKGVFAENPEALAIVRAGAERAGVAD</sequence>
<dbReference type="GO" id="GO:0017004">
    <property type="term" value="P:cytochrome complex assembly"/>
    <property type="evidence" value="ECO:0007669"/>
    <property type="project" value="UniProtKB-KW"/>
</dbReference>
<name>A0A1I4N7V2_9RHOB</name>
<evidence type="ECO:0000256" key="1">
    <source>
        <dbReference type="ARBA" id="ARBA00022748"/>
    </source>
</evidence>
<proteinExistence type="predicted"/>
<dbReference type="SUPFAM" id="SSF48452">
    <property type="entry name" value="TPR-like"/>
    <property type="match status" value="1"/>
</dbReference>
<dbReference type="Proteomes" id="UP000199144">
    <property type="component" value="Unassembled WGS sequence"/>
</dbReference>
<dbReference type="NCBIfam" id="TIGR03142">
    <property type="entry name" value="cytochro_ccmI"/>
    <property type="match status" value="1"/>
</dbReference>
<protein>
    <submittedName>
        <fullName evidence="4">Cytochrome c-type biogenesis protein CcmH</fullName>
    </submittedName>
</protein>
<evidence type="ECO:0000313" key="5">
    <source>
        <dbReference type="Proteomes" id="UP000199144"/>
    </source>
</evidence>
<keyword evidence="3" id="KW-1133">Transmembrane helix</keyword>
<accession>A0A1I4N7V2</accession>